<evidence type="ECO:0008006" key="3">
    <source>
        <dbReference type="Google" id="ProtNLM"/>
    </source>
</evidence>
<dbReference type="RefSeq" id="WP_233708871.1">
    <property type="nucleotide sequence ID" value="NZ_FZML01000019.1"/>
</dbReference>
<evidence type="ECO:0000313" key="1">
    <source>
        <dbReference type="EMBL" id="STQ86745.1"/>
    </source>
</evidence>
<sequence>MQDKIDKKSDNLIKKTCKELGLTYRELGEKIGYSEEAISKAARTDKISIPMQKACEMFLKIKELEEEKNLLDELTSILQKLTTRT</sequence>
<reference evidence="1 2" key="1">
    <citation type="submission" date="2018-06" db="EMBL/GenBank/DDBJ databases">
        <authorList>
            <consortium name="Pathogen Informatics"/>
            <person name="Doyle S."/>
        </authorList>
    </citation>
    <scope>NUCLEOTIDE SEQUENCE [LARGE SCALE GENOMIC DNA]</scope>
    <source>
        <strain evidence="1 2">NCTC12714</strain>
    </source>
</reference>
<evidence type="ECO:0000313" key="2">
    <source>
        <dbReference type="Proteomes" id="UP000255139"/>
    </source>
</evidence>
<dbReference type="AlphaFoldDB" id="A0A377PVS2"/>
<gene>
    <name evidence="1" type="ORF">NCTC12714_01556</name>
</gene>
<dbReference type="EMBL" id="UGJE01000002">
    <property type="protein sequence ID" value="STQ86745.1"/>
    <property type="molecule type" value="Genomic_DNA"/>
</dbReference>
<keyword evidence="2" id="KW-1185">Reference proteome</keyword>
<accession>A0A377PVS2</accession>
<dbReference type="InterPro" id="IPR010982">
    <property type="entry name" value="Lambda_DNA-bd_dom_sf"/>
</dbReference>
<name>A0A377PVS2_9HELI</name>
<organism evidence="1 2">
    <name type="scientific">Helicobacter muridarum</name>
    <dbReference type="NCBI Taxonomy" id="216"/>
    <lineage>
        <taxon>Bacteria</taxon>
        <taxon>Pseudomonadati</taxon>
        <taxon>Campylobacterota</taxon>
        <taxon>Epsilonproteobacteria</taxon>
        <taxon>Campylobacterales</taxon>
        <taxon>Helicobacteraceae</taxon>
        <taxon>Helicobacter</taxon>
    </lineage>
</organism>
<dbReference type="GO" id="GO:0003677">
    <property type="term" value="F:DNA binding"/>
    <property type="evidence" value="ECO:0007669"/>
    <property type="project" value="InterPro"/>
</dbReference>
<protein>
    <recommendedName>
        <fullName evidence="3">XRE family transcriptional regulator</fullName>
    </recommendedName>
</protein>
<dbReference type="Proteomes" id="UP000255139">
    <property type="component" value="Unassembled WGS sequence"/>
</dbReference>
<dbReference type="SUPFAM" id="SSF47413">
    <property type="entry name" value="lambda repressor-like DNA-binding domains"/>
    <property type="match status" value="1"/>
</dbReference>
<proteinExistence type="predicted"/>